<organism evidence="6 7">
    <name type="scientific">Methanothermus fervidus (strain ATCC 43054 / DSM 2088 / JCM 10308 / V24 S)</name>
    <dbReference type="NCBI Taxonomy" id="523846"/>
    <lineage>
        <taxon>Archaea</taxon>
        <taxon>Methanobacteriati</taxon>
        <taxon>Methanobacteriota</taxon>
        <taxon>Methanomada group</taxon>
        <taxon>Methanobacteria</taxon>
        <taxon>Methanobacteriales</taxon>
        <taxon>Methanothermaceae</taxon>
        <taxon>Methanothermus</taxon>
    </lineage>
</organism>
<keyword evidence="4" id="KW-1133">Transmembrane helix</keyword>
<dbReference type="OrthoDB" id="15033at2157"/>
<evidence type="ECO:0000256" key="2">
    <source>
        <dbReference type="ARBA" id="ARBA00022723"/>
    </source>
</evidence>
<keyword evidence="4" id="KW-0472">Membrane</keyword>
<keyword evidence="3" id="KW-0732">Signal</keyword>
<dbReference type="HOGENOM" id="CLU_065520_2_0_2"/>
<sequence length="261" mass="28445">MKKEIGIIVLAAIIIAIVGLYATGFFETKHETITVYAGAGLMKAVNEMKSEFEKSNPGVTVNVRYGSGAEIVSLLKTQKSADVLIAPANDYMKTAIKDGLIKQETVRNVTKHVPVLIVRKGNPKNIKSIYDLTKPGIRVAVGDPKSPAIGKKTWKILKKAGIEKEVEKNIVAKTGTVNELLTYVATGQADAAIIWEDMATWSEAQGKIEVIPIPKDINAIDTVSIGVTTCTKNYKLAKSFEDFVLSPKGKSIWQKWGFKVL</sequence>
<dbReference type="InterPro" id="IPR005950">
    <property type="entry name" value="ModA"/>
</dbReference>
<dbReference type="Proteomes" id="UP000002315">
    <property type="component" value="Chromosome"/>
</dbReference>
<dbReference type="AlphaFoldDB" id="E3GZA5"/>
<dbReference type="GO" id="GO:0046872">
    <property type="term" value="F:metal ion binding"/>
    <property type="evidence" value="ECO:0007669"/>
    <property type="project" value="UniProtKB-KW"/>
</dbReference>
<keyword evidence="4" id="KW-0812">Transmembrane</keyword>
<dbReference type="InterPro" id="IPR001638">
    <property type="entry name" value="Solute-binding_3/MltF_N"/>
</dbReference>
<dbReference type="EMBL" id="CP002278">
    <property type="protein sequence ID" value="ADP77637.1"/>
    <property type="molecule type" value="Genomic_DNA"/>
</dbReference>
<evidence type="ECO:0000313" key="7">
    <source>
        <dbReference type="Proteomes" id="UP000002315"/>
    </source>
</evidence>
<evidence type="ECO:0000259" key="5">
    <source>
        <dbReference type="SMART" id="SM00062"/>
    </source>
</evidence>
<dbReference type="PANTHER" id="PTHR30632">
    <property type="entry name" value="MOLYBDATE-BINDING PERIPLASMIC PROTEIN"/>
    <property type="match status" value="1"/>
</dbReference>
<dbReference type="SMART" id="SM00062">
    <property type="entry name" value="PBPb"/>
    <property type="match status" value="1"/>
</dbReference>
<dbReference type="GO" id="GO:0030973">
    <property type="term" value="F:molybdate ion binding"/>
    <property type="evidence" value="ECO:0007669"/>
    <property type="project" value="TreeGrafter"/>
</dbReference>
<evidence type="ECO:0000313" key="6">
    <source>
        <dbReference type="EMBL" id="ADP77637.1"/>
    </source>
</evidence>
<accession>E3GZA5</accession>
<dbReference type="GO" id="GO:0015689">
    <property type="term" value="P:molybdate ion transport"/>
    <property type="evidence" value="ECO:0007669"/>
    <property type="project" value="InterPro"/>
</dbReference>
<keyword evidence="2" id="KW-0479">Metal-binding</keyword>
<feature type="transmembrane region" description="Helical" evidence="4">
    <location>
        <begin position="7"/>
        <end position="26"/>
    </location>
</feature>
<dbReference type="KEGG" id="mfv:Mfer_0839"/>
<keyword evidence="7" id="KW-1185">Reference proteome</keyword>
<protein>
    <submittedName>
        <fullName evidence="6">Molybdenum ABC transporter, periplasmic molybdate-binding protein</fullName>
    </submittedName>
</protein>
<dbReference type="FunFam" id="3.40.190.10:FF:000035">
    <property type="entry name" value="Molybdate ABC transporter substrate-binding protein"/>
    <property type="match status" value="1"/>
</dbReference>
<reference evidence="6 7" key="1">
    <citation type="journal article" date="2010" name="Stand. Genomic Sci.">
        <title>Complete genome sequence of Methanothermus fervidus type strain (V24S).</title>
        <authorList>
            <person name="Anderson I."/>
            <person name="Djao O.D."/>
            <person name="Misra M."/>
            <person name="Chertkov O."/>
            <person name="Nolan M."/>
            <person name="Lucas S."/>
            <person name="Lapidus A."/>
            <person name="Del Rio T.G."/>
            <person name="Tice H."/>
            <person name="Cheng J.F."/>
            <person name="Tapia R."/>
            <person name="Han C."/>
            <person name="Goodwin L."/>
            <person name="Pitluck S."/>
            <person name="Liolios K."/>
            <person name="Ivanova N."/>
            <person name="Mavromatis K."/>
            <person name="Mikhailova N."/>
            <person name="Pati A."/>
            <person name="Brambilla E."/>
            <person name="Chen A."/>
            <person name="Palaniappan K."/>
            <person name="Land M."/>
            <person name="Hauser L."/>
            <person name="Chang Y.J."/>
            <person name="Jeffries C.D."/>
            <person name="Sikorski J."/>
            <person name="Spring S."/>
            <person name="Rohde M."/>
            <person name="Eichinger K."/>
            <person name="Huber H."/>
            <person name="Wirth R."/>
            <person name="Goker M."/>
            <person name="Detter J.C."/>
            <person name="Woyke T."/>
            <person name="Bristow J."/>
            <person name="Eisen J.A."/>
            <person name="Markowitz V."/>
            <person name="Hugenholtz P."/>
            <person name="Klenk H.P."/>
            <person name="Kyrpides N.C."/>
        </authorList>
    </citation>
    <scope>NUCLEOTIDE SEQUENCE [LARGE SCALE GENOMIC DNA]</scope>
    <source>
        <strain evidence="7">ATCC 43054 / DSM 2088 / JCM 10308 / V24 S</strain>
    </source>
</reference>
<name>E3GZA5_METFV</name>
<proteinExistence type="predicted"/>
<dbReference type="STRING" id="523846.Mfer_0839"/>
<dbReference type="PIRSF" id="PIRSF004846">
    <property type="entry name" value="ModA"/>
    <property type="match status" value="1"/>
</dbReference>
<evidence type="ECO:0000256" key="3">
    <source>
        <dbReference type="ARBA" id="ARBA00022729"/>
    </source>
</evidence>
<evidence type="ECO:0000256" key="4">
    <source>
        <dbReference type="SAM" id="Phobius"/>
    </source>
</evidence>
<dbReference type="Pfam" id="PF13531">
    <property type="entry name" value="SBP_bac_11"/>
    <property type="match status" value="1"/>
</dbReference>
<dbReference type="NCBIfam" id="TIGR01256">
    <property type="entry name" value="modA"/>
    <property type="match status" value="1"/>
</dbReference>
<keyword evidence="1" id="KW-0500">Molybdenum</keyword>
<dbReference type="PANTHER" id="PTHR30632:SF0">
    <property type="entry name" value="SULFATE-BINDING PROTEIN"/>
    <property type="match status" value="1"/>
</dbReference>
<dbReference type="Gene3D" id="3.40.190.10">
    <property type="entry name" value="Periplasmic binding protein-like II"/>
    <property type="match status" value="2"/>
</dbReference>
<gene>
    <name evidence="6" type="ordered locus">Mfer_0839</name>
</gene>
<feature type="domain" description="Solute-binding protein family 3/N-terminal" evidence="5">
    <location>
        <begin position="32"/>
        <end position="260"/>
    </location>
</feature>
<evidence type="ECO:0000256" key="1">
    <source>
        <dbReference type="ARBA" id="ARBA00022505"/>
    </source>
</evidence>
<dbReference type="InterPro" id="IPR050682">
    <property type="entry name" value="ModA/WtpA"/>
</dbReference>
<dbReference type="SUPFAM" id="SSF53850">
    <property type="entry name" value="Periplasmic binding protein-like II"/>
    <property type="match status" value="1"/>
</dbReference>
<dbReference type="CDD" id="cd13517">
    <property type="entry name" value="PBP2_ModA3_like"/>
    <property type="match status" value="1"/>
</dbReference>